<feature type="transmembrane region" description="Helical" evidence="2">
    <location>
        <begin position="25"/>
        <end position="46"/>
    </location>
</feature>
<dbReference type="RefSeq" id="WP_012875679.1">
    <property type="nucleotide sequence ID" value="NC_013525.1"/>
</dbReference>
<dbReference type="eggNOG" id="COG4942">
    <property type="taxonomic scope" value="Bacteria"/>
</dbReference>
<keyword evidence="2" id="KW-1133">Transmembrane helix</keyword>
<dbReference type="KEGG" id="ttr:Tter_1739"/>
<dbReference type="Proteomes" id="UP000000323">
    <property type="component" value="Chromosome 1"/>
</dbReference>
<name>D1CCY0_THET1</name>
<evidence type="ECO:0000256" key="1">
    <source>
        <dbReference type="SAM" id="MobiDB-lite"/>
    </source>
</evidence>
<accession>D1CCY0</accession>
<dbReference type="EMBL" id="CP001825">
    <property type="protein sequence ID" value="ACZ42645.1"/>
    <property type="molecule type" value="Genomic_DNA"/>
</dbReference>
<evidence type="ECO:0000313" key="4">
    <source>
        <dbReference type="Proteomes" id="UP000000323"/>
    </source>
</evidence>
<evidence type="ECO:0000313" key="3">
    <source>
        <dbReference type="EMBL" id="ACZ42645.1"/>
    </source>
</evidence>
<feature type="transmembrane region" description="Helical" evidence="2">
    <location>
        <begin position="142"/>
        <end position="160"/>
    </location>
</feature>
<protein>
    <submittedName>
        <fullName evidence="3">Uncharacterized protein</fullName>
    </submittedName>
</protein>
<feature type="compositionally biased region" description="Low complexity" evidence="1">
    <location>
        <begin position="375"/>
        <end position="400"/>
    </location>
</feature>
<gene>
    <name evidence="3" type="ordered locus">Tter_1739</name>
</gene>
<proteinExistence type="predicted"/>
<feature type="transmembrane region" description="Helical" evidence="2">
    <location>
        <begin position="58"/>
        <end position="80"/>
    </location>
</feature>
<dbReference type="AlphaFoldDB" id="D1CCY0"/>
<keyword evidence="2" id="KW-0812">Transmembrane</keyword>
<sequence>MPADQLWIIKRATNRLVLRVRAARAVYAAVWGLACGFALAGMIGLAGRLWPLLDRGQLWLAAVSLPLAAGILAFVGAFIWPVDRIRVLTAAEMKLGLRSRLSSALAFEGSQGGMIDRLWLDAARISRDIAWSAAVRFKFSRIAAGICAVAVLLLILNGVVPNPQFDVLRDKRQLAMEQREQAQRIRESVQHLNKLGSTDPEVRKILQELDALQQSLEKGNLTREEAVSRVAESEAKIQQLNIEGPARSRAALDRAASALGASALTSDLAQAIRDRDASRVKAELKSLDQKLRSGTPQEKQQIKQALQKAASETSGLSSDLSNALRQSAMDGKLSGSLEQQIDAGMSRASTADAVERTLSQLQDSRQSLAQSGDRNTAASSSGNQSSGGSTSDSNAQQGNASSGGGQGAKANSNQGSGQGLSGSSTTGGTGGGARTGVGQGNKSGQGGIAGGANRGTTPLPKDMPVYAPSRIDSKGKKLVRVGSSSSGNQEGTSVGQGARNQASRSYSEAYADYSQAAYSYLEEKYIPVSLKDYVREYFDQIAPSGEDSKSQGQGNK</sequence>
<feature type="region of interest" description="Disordered" evidence="1">
    <location>
        <begin position="359"/>
        <end position="507"/>
    </location>
</feature>
<dbReference type="HOGENOM" id="CLU_489950_0_0_0"/>
<dbReference type="STRING" id="525904.Tter_1739"/>
<evidence type="ECO:0000256" key="2">
    <source>
        <dbReference type="SAM" id="Phobius"/>
    </source>
</evidence>
<feature type="compositionally biased region" description="Gly residues" evidence="1">
    <location>
        <begin position="416"/>
        <end position="453"/>
    </location>
</feature>
<organism evidence="3 4">
    <name type="scientific">Thermobaculum terrenum (strain ATCC BAA-798 / CCMEE 7001 / YNP1)</name>
    <dbReference type="NCBI Taxonomy" id="525904"/>
    <lineage>
        <taxon>Bacteria</taxon>
        <taxon>Bacillati</taxon>
        <taxon>Chloroflexota</taxon>
        <taxon>Chloroflexia</taxon>
        <taxon>Candidatus Thermobaculales</taxon>
        <taxon>Candidatus Thermobaculaceae</taxon>
        <taxon>Thermobaculum</taxon>
    </lineage>
</organism>
<reference evidence="4" key="1">
    <citation type="journal article" date="2010" name="Stand. Genomic Sci.">
        <title>Complete genome sequence of 'Thermobaculum terrenum' type strain (YNP1).</title>
        <authorList>
            <person name="Kiss H."/>
            <person name="Cleland D."/>
            <person name="Lapidus A."/>
            <person name="Lucas S."/>
            <person name="Glavina Del Rio T."/>
            <person name="Nolan M."/>
            <person name="Tice H."/>
            <person name="Han C."/>
            <person name="Goodwin L."/>
            <person name="Pitluck S."/>
            <person name="Liolios K."/>
            <person name="Ivanova N."/>
            <person name="Mavromatis K."/>
            <person name="Ovchinnikova G."/>
            <person name="Pati A."/>
            <person name="Chen A."/>
            <person name="Palaniappan K."/>
            <person name="Land M."/>
            <person name="Hauser L."/>
            <person name="Chang Y."/>
            <person name="Jeffries C."/>
            <person name="Lu M."/>
            <person name="Brettin T."/>
            <person name="Detter J."/>
            <person name="Goker M."/>
            <person name="Tindall B."/>
            <person name="Beck B."/>
            <person name="McDermott T."/>
            <person name="Woyke T."/>
            <person name="Bristow J."/>
            <person name="Eisen J."/>
            <person name="Markowitz V."/>
            <person name="Hugenholtz P."/>
            <person name="Kyrpides N."/>
            <person name="Klenk H."/>
            <person name="Cheng J."/>
        </authorList>
    </citation>
    <scope>NUCLEOTIDE SEQUENCE [LARGE SCALE GENOMIC DNA]</scope>
    <source>
        <strain evidence="4">ATCC BAA-798 / YNP1</strain>
    </source>
</reference>
<dbReference type="OrthoDB" id="8591832at2"/>
<keyword evidence="4" id="KW-1185">Reference proteome</keyword>
<keyword evidence="2" id="KW-0472">Membrane</keyword>
<feature type="compositionally biased region" description="Polar residues" evidence="1">
    <location>
        <begin position="359"/>
        <end position="374"/>
    </location>
</feature>
<feature type="compositionally biased region" description="Polar residues" evidence="1">
    <location>
        <begin position="482"/>
        <end position="504"/>
    </location>
</feature>